<reference evidence="4" key="1">
    <citation type="submission" date="2016-11" db="UniProtKB">
        <authorList>
            <consortium name="WormBaseParasite"/>
        </authorList>
    </citation>
    <scope>IDENTIFICATION</scope>
</reference>
<name>A0A1I7RL41_BURXY</name>
<dbReference type="Proteomes" id="UP000095284">
    <property type="component" value="Unplaced"/>
</dbReference>
<feature type="domain" description="DUF7027" evidence="2">
    <location>
        <begin position="53"/>
        <end position="145"/>
    </location>
</feature>
<feature type="transmembrane region" description="Helical" evidence="1">
    <location>
        <begin position="171"/>
        <end position="196"/>
    </location>
</feature>
<dbReference type="InterPro" id="IPR054291">
    <property type="entry name" value="DUF7027"/>
</dbReference>
<keyword evidence="1" id="KW-0812">Transmembrane</keyword>
<dbReference type="AlphaFoldDB" id="A0A1I7RL41"/>
<feature type="transmembrane region" description="Helical" evidence="1">
    <location>
        <begin position="86"/>
        <end position="110"/>
    </location>
</feature>
<evidence type="ECO:0000259" key="2">
    <source>
        <dbReference type="Pfam" id="PF22954"/>
    </source>
</evidence>
<feature type="transmembrane region" description="Helical" evidence="1">
    <location>
        <begin position="59"/>
        <end position="80"/>
    </location>
</feature>
<evidence type="ECO:0000256" key="1">
    <source>
        <dbReference type="SAM" id="Phobius"/>
    </source>
</evidence>
<dbReference type="eggNOG" id="ENOG502S6YI">
    <property type="taxonomic scope" value="Eukaryota"/>
</dbReference>
<proteinExistence type="predicted"/>
<keyword evidence="1" id="KW-0472">Membrane</keyword>
<feature type="transmembrane region" description="Helical" evidence="1">
    <location>
        <begin position="122"/>
        <end position="142"/>
    </location>
</feature>
<evidence type="ECO:0000313" key="4">
    <source>
        <dbReference type="WBParaSite" id="BXY_0142600.1"/>
    </source>
</evidence>
<dbReference type="Pfam" id="PF22954">
    <property type="entry name" value="DUF7027"/>
    <property type="match status" value="1"/>
</dbReference>
<accession>A0A1I7RL41</accession>
<sequence length="238" mass="26737">MTVMTTSPSSRTRVPRQHVKLKVKLRISPPSILMDFNPEHQKWQCCCFHIIPGLKILSIGVLVVSTLFLVLFGHGLLYSAKKQDDFVFAATLLSLCLATVLSSALLVLGLFKKKAKLMYPSVVVGVGIVIFVAVFGVSHVVLQPDEGEVTHHTKQGKNNKHSEAPSMTARLVFLIFVMMIVCCVVFYAIFLIMKAIQYVKNVNKLRDRRQSLINASQIDPELFDQAYRRPSHQSFTSY</sequence>
<keyword evidence="1" id="KW-1133">Transmembrane helix</keyword>
<evidence type="ECO:0000313" key="3">
    <source>
        <dbReference type="Proteomes" id="UP000095284"/>
    </source>
</evidence>
<dbReference type="WBParaSite" id="BXY_0142600.1">
    <property type="protein sequence ID" value="BXY_0142600.1"/>
    <property type="gene ID" value="BXY_0142600"/>
</dbReference>
<protein>
    <submittedName>
        <fullName evidence="4">Transmembrane protein</fullName>
    </submittedName>
</protein>
<organism evidence="3 4">
    <name type="scientific">Bursaphelenchus xylophilus</name>
    <name type="common">Pinewood nematode worm</name>
    <name type="synonym">Aphelenchoides xylophilus</name>
    <dbReference type="NCBI Taxonomy" id="6326"/>
    <lineage>
        <taxon>Eukaryota</taxon>
        <taxon>Metazoa</taxon>
        <taxon>Ecdysozoa</taxon>
        <taxon>Nematoda</taxon>
        <taxon>Chromadorea</taxon>
        <taxon>Rhabditida</taxon>
        <taxon>Tylenchina</taxon>
        <taxon>Tylenchomorpha</taxon>
        <taxon>Aphelenchoidea</taxon>
        <taxon>Aphelenchoididae</taxon>
        <taxon>Bursaphelenchus</taxon>
    </lineage>
</organism>